<feature type="transmembrane region" description="Helical" evidence="2">
    <location>
        <begin position="50"/>
        <end position="69"/>
    </location>
</feature>
<gene>
    <name evidence="3" type="ORF">FSB_LOCUS29431</name>
</gene>
<organism evidence="3">
    <name type="scientific">Fagus sylvatica</name>
    <name type="common">Beechnut</name>
    <dbReference type="NCBI Taxonomy" id="28930"/>
    <lineage>
        <taxon>Eukaryota</taxon>
        <taxon>Viridiplantae</taxon>
        <taxon>Streptophyta</taxon>
        <taxon>Embryophyta</taxon>
        <taxon>Tracheophyta</taxon>
        <taxon>Spermatophyta</taxon>
        <taxon>Magnoliopsida</taxon>
        <taxon>eudicotyledons</taxon>
        <taxon>Gunneridae</taxon>
        <taxon>Pentapetalae</taxon>
        <taxon>rosids</taxon>
        <taxon>fabids</taxon>
        <taxon>Fagales</taxon>
        <taxon>Fagaceae</taxon>
        <taxon>Fagus</taxon>
    </lineage>
</organism>
<proteinExistence type="predicted"/>
<dbReference type="AlphaFoldDB" id="A0A2N9GQ52"/>
<feature type="transmembrane region" description="Helical" evidence="2">
    <location>
        <begin position="20"/>
        <end position="43"/>
    </location>
</feature>
<name>A0A2N9GQ52_FAGSY</name>
<feature type="compositionally biased region" description="Low complexity" evidence="1">
    <location>
        <begin position="123"/>
        <end position="133"/>
    </location>
</feature>
<evidence type="ECO:0000256" key="1">
    <source>
        <dbReference type="SAM" id="MobiDB-lite"/>
    </source>
</evidence>
<reference evidence="3" key="1">
    <citation type="submission" date="2018-02" db="EMBL/GenBank/DDBJ databases">
        <authorList>
            <person name="Cohen D.B."/>
            <person name="Kent A.D."/>
        </authorList>
    </citation>
    <scope>NUCLEOTIDE SEQUENCE</scope>
</reference>
<evidence type="ECO:0000256" key="2">
    <source>
        <dbReference type="SAM" id="Phobius"/>
    </source>
</evidence>
<protein>
    <submittedName>
        <fullName evidence="3">Uncharacterized protein</fullName>
    </submittedName>
</protein>
<feature type="region of interest" description="Disordered" evidence="1">
    <location>
        <begin position="111"/>
        <end position="133"/>
    </location>
</feature>
<sequence>MNPLPSEYPDLMRVLDTTWVSVHGVVVGLGLTAWWLEGFGFLVVEPWVSAWAWVHRVVVGFSGFCSLGFGARRGGWAWVDGVVVGRVWVFGVGVRGSRLGLGFTGRLTTAHNPPHGHGLKQMPTPRTARTTPA</sequence>
<keyword evidence="2" id="KW-0472">Membrane</keyword>
<keyword evidence="2" id="KW-1133">Transmembrane helix</keyword>
<dbReference type="EMBL" id="OIVN01002212">
    <property type="protein sequence ID" value="SPD01549.1"/>
    <property type="molecule type" value="Genomic_DNA"/>
</dbReference>
<accession>A0A2N9GQ52</accession>
<keyword evidence="2" id="KW-0812">Transmembrane</keyword>
<evidence type="ECO:0000313" key="3">
    <source>
        <dbReference type="EMBL" id="SPD01549.1"/>
    </source>
</evidence>